<feature type="transmembrane region" description="Helical" evidence="1">
    <location>
        <begin position="12"/>
        <end position="28"/>
    </location>
</feature>
<keyword evidence="1" id="KW-0812">Transmembrane</keyword>
<protein>
    <submittedName>
        <fullName evidence="2">Uncharacterized protein</fullName>
    </submittedName>
</protein>
<proteinExistence type="predicted"/>
<keyword evidence="1" id="KW-1133">Transmembrane helix</keyword>
<name>A0A2M7QJC5_9BACT</name>
<reference evidence="3" key="1">
    <citation type="submission" date="2017-09" db="EMBL/GenBank/DDBJ databases">
        <title>Depth-based differentiation of microbial function through sediment-hosted aquifers and enrichment of novel symbionts in the deep terrestrial subsurface.</title>
        <authorList>
            <person name="Probst A.J."/>
            <person name="Ladd B."/>
            <person name="Jarett J.K."/>
            <person name="Geller-Mcgrath D.E."/>
            <person name="Sieber C.M.K."/>
            <person name="Emerson J.B."/>
            <person name="Anantharaman K."/>
            <person name="Thomas B.C."/>
            <person name="Malmstrom R."/>
            <person name="Stieglmeier M."/>
            <person name="Klingl A."/>
            <person name="Woyke T."/>
            <person name="Ryan C.M."/>
            <person name="Banfield J.F."/>
        </authorList>
    </citation>
    <scope>NUCLEOTIDE SEQUENCE [LARGE SCALE GENOMIC DNA]</scope>
</reference>
<feature type="transmembrane region" description="Helical" evidence="1">
    <location>
        <begin position="34"/>
        <end position="50"/>
    </location>
</feature>
<dbReference type="EMBL" id="PFLI01000098">
    <property type="protein sequence ID" value="PIY72066.1"/>
    <property type="molecule type" value="Genomic_DNA"/>
</dbReference>
<dbReference type="AlphaFoldDB" id="A0A2M7QJC5"/>
<dbReference type="Proteomes" id="UP000229401">
    <property type="component" value="Unassembled WGS sequence"/>
</dbReference>
<gene>
    <name evidence="2" type="ORF">COY87_02870</name>
</gene>
<comment type="caution">
    <text evidence="2">The sequence shown here is derived from an EMBL/GenBank/DDBJ whole genome shotgun (WGS) entry which is preliminary data.</text>
</comment>
<sequence>MIFFTVTHNAPVIIYGLGILYAVIHSIIKPSRGSVILLLGFILLLFGFEYDKHILEGLREQTINALITIQEHNKVRRIINIITLKAIPFLAPLLGWCMVTSGIYLLFVRKKKV</sequence>
<organism evidence="2 3">
    <name type="scientific">Candidatus Roizmanbacteria bacterium CG_4_10_14_0_8_um_filter_33_9</name>
    <dbReference type="NCBI Taxonomy" id="1974826"/>
    <lineage>
        <taxon>Bacteria</taxon>
        <taxon>Candidatus Roizmaniibacteriota</taxon>
    </lineage>
</organism>
<accession>A0A2M7QJC5</accession>
<keyword evidence="1" id="KW-0472">Membrane</keyword>
<evidence type="ECO:0000313" key="2">
    <source>
        <dbReference type="EMBL" id="PIY72066.1"/>
    </source>
</evidence>
<evidence type="ECO:0000313" key="3">
    <source>
        <dbReference type="Proteomes" id="UP000229401"/>
    </source>
</evidence>
<feature type="transmembrane region" description="Helical" evidence="1">
    <location>
        <begin position="86"/>
        <end position="107"/>
    </location>
</feature>
<evidence type="ECO:0000256" key="1">
    <source>
        <dbReference type="SAM" id="Phobius"/>
    </source>
</evidence>